<keyword evidence="2" id="KW-1133">Transmembrane helix</keyword>
<evidence type="ECO:0000256" key="2">
    <source>
        <dbReference type="SAM" id="Phobius"/>
    </source>
</evidence>
<name>A0A382L5E9_9ZZZZ</name>
<feature type="non-terminal residue" evidence="3">
    <location>
        <position position="1"/>
    </location>
</feature>
<evidence type="ECO:0000256" key="1">
    <source>
        <dbReference type="SAM" id="MobiDB-lite"/>
    </source>
</evidence>
<dbReference type="EMBL" id="UINC01083983">
    <property type="protein sequence ID" value="SVC30207.1"/>
    <property type="molecule type" value="Genomic_DNA"/>
</dbReference>
<feature type="transmembrane region" description="Helical" evidence="2">
    <location>
        <begin position="30"/>
        <end position="49"/>
    </location>
</feature>
<organism evidence="3">
    <name type="scientific">marine metagenome</name>
    <dbReference type="NCBI Taxonomy" id="408172"/>
    <lineage>
        <taxon>unclassified sequences</taxon>
        <taxon>metagenomes</taxon>
        <taxon>ecological metagenomes</taxon>
    </lineage>
</organism>
<keyword evidence="2" id="KW-0472">Membrane</keyword>
<accession>A0A382L5E9</accession>
<protein>
    <submittedName>
        <fullName evidence="3">Uncharacterized protein</fullName>
    </submittedName>
</protein>
<reference evidence="3" key="1">
    <citation type="submission" date="2018-05" db="EMBL/GenBank/DDBJ databases">
        <authorList>
            <person name="Lanie J.A."/>
            <person name="Ng W.-L."/>
            <person name="Kazmierczak K.M."/>
            <person name="Andrzejewski T.M."/>
            <person name="Davidsen T.M."/>
            <person name="Wayne K.J."/>
            <person name="Tettelin H."/>
            <person name="Glass J.I."/>
            <person name="Rusch D."/>
            <person name="Podicherti R."/>
            <person name="Tsui H.-C.T."/>
            <person name="Winkler M.E."/>
        </authorList>
    </citation>
    <scope>NUCLEOTIDE SEQUENCE</scope>
</reference>
<keyword evidence="2" id="KW-0812">Transmembrane</keyword>
<sequence>VHGGVASDADDTDGMGFDPRRPHRQRPSDVLYVGAAVVVAVLLVAWALFL</sequence>
<proteinExistence type="predicted"/>
<feature type="region of interest" description="Disordered" evidence="1">
    <location>
        <begin position="1"/>
        <end position="25"/>
    </location>
</feature>
<evidence type="ECO:0000313" key="3">
    <source>
        <dbReference type="EMBL" id="SVC30207.1"/>
    </source>
</evidence>
<gene>
    <name evidence="3" type="ORF">METZ01_LOCUS283061</name>
</gene>
<dbReference type="AlphaFoldDB" id="A0A382L5E9"/>